<accession>A0A915ID60</accession>
<reference evidence="3" key="1">
    <citation type="submission" date="2022-11" db="UniProtKB">
        <authorList>
            <consortium name="WormBaseParasite"/>
        </authorList>
    </citation>
    <scope>IDENTIFICATION</scope>
</reference>
<dbReference type="Proteomes" id="UP000887565">
    <property type="component" value="Unplaced"/>
</dbReference>
<evidence type="ECO:0000256" key="1">
    <source>
        <dbReference type="SAM" id="MobiDB-lite"/>
    </source>
</evidence>
<evidence type="ECO:0000313" key="2">
    <source>
        <dbReference type="Proteomes" id="UP000887565"/>
    </source>
</evidence>
<dbReference type="WBParaSite" id="nRc.2.0.1.t12129-RA">
    <property type="protein sequence ID" value="nRc.2.0.1.t12129-RA"/>
    <property type="gene ID" value="nRc.2.0.1.g12129"/>
</dbReference>
<keyword evidence="2" id="KW-1185">Reference proteome</keyword>
<organism evidence="2 3">
    <name type="scientific">Romanomermis culicivorax</name>
    <name type="common">Nematode worm</name>
    <dbReference type="NCBI Taxonomy" id="13658"/>
    <lineage>
        <taxon>Eukaryota</taxon>
        <taxon>Metazoa</taxon>
        <taxon>Ecdysozoa</taxon>
        <taxon>Nematoda</taxon>
        <taxon>Enoplea</taxon>
        <taxon>Dorylaimia</taxon>
        <taxon>Mermithida</taxon>
        <taxon>Mermithoidea</taxon>
        <taxon>Mermithidae</taxon>
        <taxon>Romanomermis</taxon>
    </lineage>
</organism>
<protein>
    <submittedName>
        <fullName evidence="3">Uncharacterized protein</fullName>
    </submittedName>
</protein>
<evidence type="ECO:0000313" key="3">
    <source>
        <dbReference type="WBParaSite" id="nRc.2.0.1.t12129-RA"/>
    </source>
</evidence>
<sequence>MTSSGTGLLDDLPDEKSKNRPFSDAGCPTPDVGRSMNLPLEGNIIKRKKMEIIKISQNRVSETAQS</sequence>
<dbReference type="AlphaFoldDB" id="A0A915ID60"/>
<feature type="region of interest" description="Disordered" evidence="1">
    <location>
        <begin position="1"/>
        <end position="36"/>
    </location>
</feature>
<proteinExistence type="predicted"/>
<name>A0A915ID60_ROMCU</name>